<protein>
    <submittedName>
        <fullName evidence="1">Uncharacterized protein</fullName>
    </submittedName>
</protein>
<name>A0ABU9IDL3_9SPHN</name>
<dbReference type="EMBL" id="JBBYHV010000001">
    <property type="protein sequence ID" value="MEL1250520.1"/>
    <property type="molecule type" value="Genomic_DNA"/>
</dbReference>
<reference evidence="1 2" key="1">
    <citation type="submission" date="2024-04" db="EMBL/GenBank/DDBJ databases">
        <title>Aurantiacibacter sp. DGU6 16S ribosomal RNA gene Genome sequencing and assembly.</title>
        <authorList>
            <person name="Park S."/>
        </authorList>
    </citation>
    <scope>NUCLEOTIDE SEQUENCE [LARGE SCALE GENOMIC DNA]</scope>
    <source>
        <strain evidence="1 2">DGU6</strain>
    </source>
</reference>
<gene>
    <name evidence="1" type="ORF">AAEO60_07545</name>
</gene>
<evidence type="ECO:0000313" key="1">
    <source>
        <dbReference type="EMBL" id="MEL1250520.1"/>
    </source>
</evidence>
<sequence length="100" mass="11561">MQKSYRQGGILALDAPIGTYLVHAYFDDNQVDLVKCNVLGWQIAADRKVTPIVVDPRAADDDHWYVIHPDGRVECSDGRSWDSEDIWLYEEKRQRRRDAA</sequence>
<accession>A0ABU9IDL3</accession>
<organism evidence="1 2">
    <name type="scientific">Aurantiacibacter gilvus</name>
    <dbReference type="NCBI Taxonomy" id="3139141"/>
    <lineage>
        <taxon>Bacteria</taxon>
        <taxon>Pseudomonadati</taxon>
        <taxon>Pseudomonadota</taxon>
        <taxon>Alphaproteobacteria</taxon>
        <taxon>Sphingomonadales</taxon>
        <taxon>Erythrobacteraceae</taxon>
        <taxon>Aurantiacibacter</taxon>
    </lineage>
</organism>
<evidence type="ECO:0000313" key="2">
    <source>
        <dbReference type="Proteomes" id="UP001497045"/>
    </source>
</evidence>
<dbReference type="RefSeq" id="WP_341673039.1">
    <property type="nucleotide sequence ID" value="NZ_JBBYHV010000001.1"/>
</dbReference>
<proteinExistence type="predicted"/>
<keyword evidence="2" id="KW-1185">Reference proteome</keyword>
<comment type="caution">
    <text evidence="1">The sequence shown here is derived from an EMBL/GenBank/DDBJ whole genome shotgun (WGS) entry which is preliminary data.</text>
</comment>
<dbReference type="Proteomes" id="UP001497045">
    <property type="component" value="Unassembled WGS sequence"/>
</dbReference>